<accession>A0A0B7BE81</accession>
<sequence length="61" mass="7014">MSQKIKYFGHFKCHSALVRMLKEGMVPGGREGPRRKWQQDIKDTLSTTLENLLETSFSGML</sequence>
<reference evidence="1" key="1">
    <citation type="submission" date="2014-12" db="EMBL/GenBank/DDBJ databases">
        <title>Insight into the proteome of Arion vulgaris.</title>
        <authorList>
            <person name="Aradska J."/>
            <person name="Bulat T."/>
            <person name="Smidak R."/>
            <person name="Sarate P."/>
            <person name="Gangsoo J."/>
            <person name="Sialana F."/>
            <person name="Bilban M."/>
            <person name="Lubec G."/>
        </authorList>
    </citation>
    <scope>NUCLEOTIDE SEQUENCE</scope>
    <source>
        <tissue evidence="1">Skin</tissue>
    </source>
</reference>
<dbReference type="EMBL" id="HACG01044342">
    <property type="protein sequence ID" value="CEK91207.1"/>
    <property type="molecule type" value="Transcribed_RNA"/>
</dbReference>
<gene>
    <name evidence="1" type="primary">ORF181500</name>
</gene>
<name>A0A0B7BE81_9EUPU</name>
<evidence type="ECO:0000313" key="1">
    <source>
        <dbReference type="EMBL" id="CEK91207.1"/>
    </source>
</evidence>
<protein>
    <submittedName>
        <fullName evidence="1">Uncharacterized protein</fullName>
    </submittedName>
</protein>
<proteinExistence type="predicted"/>
<organism evidence="1">
    <name type="scientific">Arion vulgaris</name>
    <dbReference type="NCBI Taxonomy" id="1028688"/>
    <lineage>
        <taxon>Eukaryota</taxon>
        <taxon>Metazoa</taxon>
        <taxon>Spiralia</taxon>
        <taxon>Lophotrochozoa</taxon>
        <taxon>Mollusca</taxon>
        <taxon>Gastropoda</taxon>
        <taxon>Heterobranchia</taxon>
        <taxon>Euthyneura</taxon>
        <taxon>Panpulmonata</taxon>
        <taxon>Eupulmonata</taxon>
        <taxon>Stylommatophora</taxon>
        <taxon>Helicina</taxon>
        <taxon>Arionoidea</taxon>
        <taxon>Arionidae</taxon>
        <taxon>Arion</taxon>
    </lineage>
</organism>
<dbReference type="AlphaFoldDB" id="A0A0B7BE81"/>